<evidence type="ECO:0000313" key="2">
    <source>
        <dbReference type="Proteomes" id="UP000887159"/>
    </source>
</evidence>
<comment type="caution">
    <text evidence="1">The sequence shown here is derived from an EMBL/GenBank/DDBJ whole genome shotgun (WGS) entry which is preliminary data.</text>
</comment>
<accession>A0A8X6VYZ9</accession>
<protein>
    <submittedName>
        <fullName evidence="1">Uncharacterized protein</fullName>
    </submittedName>
</protein>
<organism evidence="1 2">
    <name type="scientific">Trichonephila clavipes</name>
    <name type="common">Golden silk orbweaver</name>
    <name type="synonym">Nephila clavipes</name>
    <dbReference type="NCBI Taxonomy" id="2585209"/>
    <lineage>
        <taxon>Eukaryota</taxon>
        <taxon>Metazoa</taxon>
        <taxon>Ecdysozoa</taxon>
        <taxon>Arthropoda</taxon>
        <taxon>Chelicerata</taxon>
        <taxon>Arachnida</taxon>
        <taxon>Araneae</taxon>
        <taxon>Araneomorphae</taxon>
        <taxon>Entelegynae</taxon>
        <taxon>Araneoidea</taxon>
        <taxon>Nephilidae</taxon>
        <taxon>Trichonephila</taxon>
    </lineage>
</organism>
<dbReference type="PROSITE" id="PS51257">
    <property type="entry name" value="PROKAR_LIPOPROTEIN"/>
    <property type="match status" value="1"/>
</dbReference>
<keyword evidence="2" id="KW-1185">Reference proteome</keyword>
<dbReference type="AlphaFoldDB" id="A0A8X6VYZ9"/>
<sequence>MLREENAIFVVQKLEPHEIEICLGPTPVSVSCENGVIFTPWMALPGVNTPDVLRSLLPETPSCHDEATNRN</sequence>
<dbReference type="Proteomes" id="UP000887159">
    <property type="component" value="Unassembled WGS sequence"/>
</dbReference>
<evidence type="ECO:0000313" key="1">
    <source>
        <dbReference type="EMBL" id="GFY25019.1"/>
    </source>
</evidence>
<reference evidence="1" key="1">
    <citation type="submission" date="2020-08" db="EMBL/GenBank/DDBJ databases">
        <title>Multicomponent nature underlies the extraordinary mechanical properties of spider dragline silk.</title>
        <authorList>
            <person name="Kono N."/>
            <person name="Nakamura H."/>
            <person name="Mori M."/>
            <person name="Yoshida Y."/>
            <person name="Ohtoshi R."/>
            <person name="Malay A.D."/>
            <person name="Moran D.A.P."/>
            <person name="Tomita M."/>
            <person name="Numata K."/>
            <person name="Arakawa K."/>
        </authorList>
    </citation>
    <scope>NUCLEOTIDE SEQUENCE</scope>
</reference>
<gene>
    <name evidence="1" type="ORF">TNCV_2692101</name>
</gene>
<proteinExistence type="predicted"/>
<dbReference type="EMBL" id="BMAU01021370">
    <property type="protein sequence ID" value="GFY25019.1"/>
    <property type="molecule type" value="Genomic_DNA"/>
</dbReference>
<name>A0A8X6VYZ9_TRICX</name>